<reference evidence="4" key="1">
    <citation type="submission" date="2022-01" db="EMBL/GenBank/DDBJ databases">
        <title>Genome Sequence Resource for Two Populations of Ditylenchus destructor, the Migratory Endoparasitic Phytonematode.</title>
        <authorList>
            <person name="Zhang H."/>
            <person name="Lin R."/>
            <person name="Xie B."/>
        </authorList>
    </citation>
    <scope>NUCLEOTIDE SEQUENCE</scope>
    <source>
        <strain evidence="4">BazhouSP</strain>
    </source>
</reference>
<dbReference type="Pfam" id="PF09797">
    <property type="entry name" value="NatB_MDM20"/>
    <property type="match status" value="1"/>
</dbReference>
<dbReference type="InterPro" id="IPR019183">
    <property type="entry name" value="NAA25_NatB_aux_su"/>
</dbReference>
<proteinExistence type="inferred from homology"/>
<organism evidence="4 5">
    <name type="scientific">Ditylenchus destructor</name>
    <dbReference type="NCBI Taxonomy" id="166010"/>
    <lineage>
        <taxon>Eukaryota</taxon>
        <taxon>Metazoa</taxon>
        <taxon>Ecdysozoa</taxon>
        <taxon>Nematoda</taxon>
        <taxon>Chromadorea</taxon>
        <taxon>Rhabditida</taxon>
        <taxon>Tylenchina</taxon>
        <taxon>Tylenchomorpha</taxon>
        <taxon>Sphaerularioidea</taxon>
        <taxon>Anguinidae</taxon>
        <taxon>Anguininae</taxon>
        <taxon>Ditylenchus</taxon>
    </lineage>
</organism>
<dbReference type="PANTHER" id="PTHR22767">
    <property type="entry name" value="N-TERMINAL ACETYLTRANSFERASE-RELATED"/>
    <property type="match status" value="1"/>
</dbReference>
<keyword evidence="2" id="KW-0802">TPR repeat</keyword>
<protein>
    <recommendedName>
        <fullName evidence="3">N-terminal acetyltransferase B complex subunit MDM20 homolog</fullName>
    </recommendedName>
</protein>
<evidence type="ECO:0000256" key="3">
    <source>
        <dbReference type="ARBA" id="ARBA00029872"/>
    </source>
</evidence>
<comment type="caution">
    <text evidence="4">The sequence shown here is derived from an EMBL/GenBank/DDBJ whole genome shotgun (WGS) entry which is preliminary data.</text>
</comment>
<dbReference type="AlphaFoldDB" id="A0AAD4NHU6"/>
<comment type="similarity">
    <text evidence="1">Belongs to the MDM20/NAA25 family.</text>
</comment>
<evidence type="ECO:0000313" key="5">
    <source>
        <dbReference type="Proteomes" id="UP001201812"/>
    </source>
</evidence>
<name>A0AAD4NHU6_9BILA</name>
<dbReference type="SUPFAM" id="SSF48452">
    <property type="entry name" value="TPR-like"/>
    <property type="match status" value="1"/>
</dbReference>
<dbReference type="PANTHER" id="PTHR22767:SF3">
    <property type="entry name" value="N-ALPHA-ACETYLTRANSFERASE 25, NATB AUXILIARY SUBUNIT"/>
    <property type="match status" value="1"/>
</dbReference>
<evidence type="ECO:0000256" key="2">
    <source>
        <dbReference type="ARBA" id="ARBA00022803"/>
    </source>
</evidence>
<dbReference type="InterPro" id="IPR011990">
    <property type="entry name" value="TPR-like_helical_dom_sf"/>
</dbReference>
<dbReference type="EMBL" id="JAKKPZ010000001">
    <property type="protein sequence ID" value="KAI1729030.1"/>
    <property type="molecule type" value="Genomic_DNA"/>
</dbReference>
<sequence>MSSKKSEQAVLGRRLRPIYDAIDAGQNKKAIQEADKILKKHPATSAAKALKALALIRTEKRDEATPLLNSLDQEIKEGKYDDNTLQALIHCFKESYEPYRIVFLYENLIHLYPNNEQLLSNLFLSYARVRNYKQQQKIGMQLYKEFNSIPYYMWTVMSIVMQALKDPKMGSIMYYPLAEKMLEKITGSHTFQNEETDLHLMVLEGRGKVNEVIEFLEKDLKRSVGTIPGTRAKHQLDQLYKHTGNHKAVVARAICNLEDEYNDWAVWTYLYDSAFSIMETSDEDSRNKMINRLIEMCCRASQTSQSKSSNQSILKRGPCLARLELMSRLQSHSYLNVPDLQKEKLGNPLQCMKELVECSYSKPFCFADLKCYLHVLNQEQIHDLIAQLGNIQGRDNAQGGDLWADILKERIVVQNNILRNYRYTKEERFKTVAELIQKLPTNTESGPEASAYAQIIATHLWSVDSNSGPEWNTALLLSVILEHIQAKYTNCDSIPPVLLCRLYGISGNTLRVYELCRQLDVKYIQRDSLGYLQFFLAARFGRFKTAILQYASLSAFYDQNEREVSECVVNAYKNGQFSQVPKLGDFLEKCSRSVFSVATDVMSRSLSSCFAIDALEVVADTLLGDDEVVEWDKLSDNRDFGLIESLSGFASKSAVATIQSETFNELVDSLKIHDLLCRAVGMLSKGTVNQETLHNAIDTLIGHIDRCKKKYESLSNEKINQLEYFNHYQISQLISGGYLDVPLLMLEIGLVLAKHKSAGLYDKEEENDKSIQPLLDDLPSRDKLDSLLKVITPEYIDGQIAAPEIPKLLQECANLLRFVLISKVALKFMMNLLVTFGWSNESSKAKKEKYQSSLTPVQNRFRDYTEALFMCTEHIRQIMVKLEMEVRRNENLIPPVDWPSQLSDVSGEFAEAEKRVRTSMRHSYYESISEILHAIGRGEIKSLSQKVESAKIS</sequence>
<dbReference type="Proteomes" id="UP001201812">
    <property type="component" value="Unassembled WGS sequence"/>
</dbReference>
<evidence type="ECO:0000313" key="4">
    <source>
        <dbReference type="EMBL" id="KAI1729030.1"/>
    </source>
</evidence>
<accession>A0AAD4NHU6</accession>
<keyword evidence="5" id="KW-1185">Reference proteome</keyword>
<gene>
    <name evidence="4" type="ORF">DdX_01246</name>
</gene>
<evidence type="ECO:0000256" key="1">
    <source>
        <dbReference type="ARBA" id="ARBA00006298"/>
    </source>
</evidence>
<dbReference type="Gene3D" id="1.25.40.1040">
    <property type="match status" value="1"/>
</dbReference>
<dbReference type="GO" id="GO:0031416">
    <property type="term" value="C:NatB complex"/>
    <property type="evidence" value="ECO:0007669"/>
    <property type="project" value="TreeGrafter"/>
</dbReference>